<evidence type="ECO:0000256" key="2">
    <source>
        <dbReference type="ARBA" id="ARBA00022519"/>
    </source>
</evidence>
<keyword evidence="11" id="KW-1185">Reference proteome</keyword>
<keyword evidence="2" id="KW-1003">Cell membrane</keyword>
<protein>
    <submittedName>
        <fullName evidence="10">HAMP domain-containing protein</fullName>
    </submittedName>
</protein>
<comment type="similarity">
    <text evidence="4">Belongs to the methyl-accepting chemotaxis (MCP) protein family.</text>
</comment>
<dbReference type="Gene3D" id="6.10.340.10">
    <property type="match status" value="1"/>
</dbReference>
<dbReference type="PANTHER" id="PTHR32089:SF112">
    <property type="entry name" value="LYSOZYME-LIKE PROTEIN-RELATED"/>
    <property type="match status" value="1"/>
</dbReference>
<dbReference type="PROSITE" id="PS50885">
    <property type="entry name" value="HAMP"/>
    <property type="match status" value="1"/>
</dbReference>
<dbReference type="InterPro" id="IPR000727">
    <property type="entry name" value="T_SNARE_dom"/>
</dbReference>
<dbReference type="SMART" id="SM00304">
    <property type="entry name" value="HAMP"/>
    <property type="match status" value="1"/>
</dbReference>
<dbReference type="Pfam" id="PF00672">
    <property type="entry name" value="HAMP"/>
    <property type="match status" value="1"/>
</dbReference>
<dbReference type="Pfam" id="PF00015">
    <property type="entry name" value="MCPsignal"/>
    <property type="match status" value="1"/>
</dbReference>
<evidence type="ECO:0000256" key="3">
    <source>
        <dbReference type="ARBA" id="ARBA00023224"/>
    </source>
</evidence>
<dbReference type="SUPFAM" id="SSF58104">
    <property type="entry name" value="Methyl-accepting chemotaxis protein (MCP) signaling domain"/>
    <property type="match status" value="1"/>
</dbReference>
<evidence type="ECO:0000256" key="1">
    <source>
        <dbReference type="ARBA" id="ARBA00004429"/>
    </source>
</evidence>
<evidence type="ECO:0000256" key="6">
    <source>
        <dbReference type="SAM" id="Phobius"/>
    </source>
</evidence>
<evidence type="ECO:0000313" key="11">
    <source>
        <dbReference type="Proteomes" id="UP000501891"/>
    </source>
</evidence>
<dbReference type="EMBL" id="CP051775">
    <property type="protein sequence ID" value="QJE73937.1"/>
    <property type="molecule type" value="Genomic_DNA"/>
</dbReference>
<feature type="domain" description="T-SNARE coiled-coil homology" evidence="8">
    <location>
        <begin position="497"/>
        <end position="559"/>
    </location>
</feature>
<dbReference type="GO" id="GO:0007165">
    <property type="term" value="P:signal transduction"/>
    <property type="evidence" value="ECO:0007669"/>
    <property type="project" value="UniProtKB-KW"/>
</dbReference>
<keyword evidence="6" id="KW-0472">Membrane</keyword>
<dbReference type="Gene3D" id="1.10.287.950">
    <property type="entry name" value="Methyl-accepting chemotaxis protein"/>
    <property type="match status" value="1"/>
</dbReference>
<dbReference type="KEGG" id="acru:HHL28_13290"/>
<reference evidence="10" key="1">
    <citation type="submission" date="2020-04" db="EMBL/GenBank/DDBJ databases">
        <title>A desert anoxygenic phototrophic bacterium fixes CO2 using RubisCO under aerobic conditions.</title>
        <authorList>
            <person name="Tang K."/>
        </authorList>
    </citation>
    <scope>NUCLEOTIDE SEQUENCE [LARGE SCALE GENOMIC DNA]</scope>
    <source>
        <strain evidence="10">MIMtkB3</strain>
    </source>
</reference>
<dbReference type="Proteomes" id="UP000501891">
    <property type="component" value="Chromosome"/>
</dbReference>
<feature type="transmembrane region" description="Helical" evidence="6">
    <location>
        <begin position="226"/>
        <end position="249"/>
    </location>
</feature>
<feature type="domain" description="Methyl-accepting transducer" evidence="7">
    <location>
        <begin position="352"/>
        <end position="567"/>
    </location>
</feature>
<evidence type="ECO:0000259" key="7">
    <source>
        <dbReference type="PROSITE" id="PS50111"/>
    </source>
</evidence>
<organism evidence="10 11">
    <name type="scientific">Aerophototrophica crusticola</name>
    <dbReference type="NCBI Taxonomy" id="1709002"/>
    <lineage>
        <taxon>Bacteria</taxon>
        <taxon>Pseudomonadati</taxon>
        <taxon>Pseudomonadota</taxon>
        <taxon>Alphaproteobacteria</taxon>
        <taxon>Rhodospirillales</taxon>
        <taxon>Rhodospirillaceae</taxon>
        <taxon>Aerophototrophica</taxon>
    </lineage>
</organism>
<dbReference type="SMART" id="SM00283">
    <property type="entry name" value="MA"/>
    <property type="match status" value="1"/>
</dbReference>
<name>A0A858R995_9PROT</name>
<evidence type="ECO:0000256" key="5">
    <source>
        <dbReference type="PROSITE-ProRule" id="PRU00284"/>
    </source>
</evidence>
<evidence type="ECO:0000259" key="9">
    <source>
        <dbReference type="PROSITE" id="PS50885"/>
    </source>
</evidence>
<keyword evidence="3 5" id="KW-0807">Transducer</keyword>
<accession>A0A858R995</accession>
<keyword evidence="6" id="KW-0812">Transmembrane</keyword>
<comment type="subcellular location">
    <subcellularLocation>
        <location evidence="1">Cell inner membrane</location>
        <topology evidence="1">Multi-pass membrane protein</topology>
    </subcellularLocation>
</comment>
<dbReference type="PANTHER" id="PTHR32089">
    <property type="entry name" value="METHYL-ACCEPTING CHEMOTAXIS PROTEIN MCPB"/>
    <property type="match status" value="1"/>
</dbReference>
<dbReference type="InterPro" id="IPR003660">
    <property type="entry name" value="HAMP_dom"/>
</dbReference>
<keyword evidence="6" id="KW-1133">Transmembrane helix</keyword>
<dbReference type="AlphaFoldDB" id="A0A858R995"/>
<evidence type="ECO:0000313" key="10">
    <source>
        <dbReference type="EMBL" id="QJE73937.1"/>
    </source>
</evidence>
<dbReference type="GO" id="GO:0005886">
    <property type="term" value="C:plasma membrane"/>
    <property type="evidence" value="ECO:0007669"/>
    <property type="project" value="UniProtKB-SubCell"/>
</dbReference>
<dbReference type="InterPro" id="IPR004089">
    <property type="entry name" value="MCPsignal_dom"/>
</dbReference>
<evidence type="ECO:0000259" key="8">
    <source>
        <dbReference type="PROSITE" id="PS50192"/>
    </source>
</evidence>
<dbReference type="PROSITE" id="PS50192">
    <property type="entry name" value="T_SNARE"/>
    <property type="match status" value="1"/>
</dbReference>
<feature type="domain" description="HAMP" evidence="9">
    <location>
        <begin position="251"/>
        <end position="304"/>
    </location>
</feature>
<proteinExistence type="inferred from homology"/>
<dbReference type="PROSITE" id="PS50111">
    <property type="entry name" value="CHEMOTAXIS_TRANSDUC_2"/>
    <property type="match status" value="1"/>
</dbReference>
<gene>
    <name evidence="10" type="ORF">HHL28_13290</name>
</gene>
<keyword evidence="2" id="KW-0997">Cell inner membrane</keyword>
<evidence type="ECO:0000256" key="4">
    <source>
        <dbReference type="ARBA" id="ARBA00029447"/>
    </source>
</evidence>
<sequence length="601" mass="64253">MRSLTIRALSLSIAAALGLSAALMVAGYVLMNRAQGEVGAAYKSRYDSYLLADELRQSSDDLTRLARVYVLTQDPAYEQQYLDIVAIRNGQKPRPQEYNRIYWDFVAADGKKPRPDGETVALLDLMKRAGFTEEEFGRLRQAAANADGLTKLETQAMNAVKGQFDDGQGGFTAKGDPDPVLGRRLLHSADYHRFKAEIMRPIDEFFVLLDKRTGDAIRTAEARVKVWASILAVASLMLAVSVAATVWVLRRRVVGPIGRITATLTRLAANDRAVAVTDTDRADELGDMARAAEVFKRNLEETETLRREQAAADQRAREERKATRARFAEEFEQMVAEKISHLARAVGTLREGAQHMLGTADDTSHRSGVVASAAQQATGNVQTVAAAAEELSASVSEIARQVVGASRVAEQAVAEATATRGSVRELADAAQRIGAVVQLIQDIASQTNLLALNATIEAARAGDAGKGFAVVAGEVKNLATQTAKATEDIQAQIQSIQAETTRAVTAIEGISRTIGEISGMTGAVAAAVEQQGASTHEITRNVQQAAGGTQEVSRTIAGVSTAAADTRQSAGTLLRSAEELGELAQALRGDVDGFLKRIQVG</sequence>